<keyword evidence="7 8" id="KW-0472">Membrane</keyword>
<dbReference type="GO" id="GO:0005886">
    <property type="term" value="C:plasma membrane"/>
    <property type="evidence" value="ECO:0007669"/>
    <property type="project" value="UniProtKB-SubCell"/>
</dbReference>
<feature type="transmembrane region" description="Helical" evidence="8">
    <location>
        <begin position="6"/>
        <end position="27"/>
    </location>
</feature>
<feature type="transmembrane region" description="Helical" evidence="8">
    <location>
        <begin position="261"/>
        <end position="281"/>
    </location>
</feature>
<dbReference type="Proteomes" id="UP000535501">
    <property type="component" value="Unassembled WGS sequence"/>
</dbReference>
<gene>
    <name evidence="9" type="ORF">HNQ75_001165</name>
</gene>
<evidence type="ECO:0000313" key="10">
    <source>
        <dbReference type="Proteomes" id="UP000535501"/>
    </source>
</evidence>
<evidence type="ECO:0000256" key="1">
    <source>
        <dbReference type="ARBA" id="ARBA00004651"/>
    </source>
</evidence>
<dbReference type="Gene3D" id="1.20.1530.20">
    <property type="match status" value="1"/>
</dbReference>
<keyword evidence="6 8" id="KW-1133">Transmembrane helix</keyword>
<keyword evidence="5 8" id="KW-0812">Transmembrane</keyword>
<name>A0A7X0DCP4_9HYPH</name>
<evidence type="ECO:0000313" key="9">
    <source>
        <dbReference type="EMBL" id="MBB6179211.1"/>
    </source>
</evidence>
<evidence type="ECO:0000256" key="2">
    <source>
        <dbReference type="ARBA" id="ARBA00010145"/>
    </source>
</evidence>
<evidence type="ECO:0000256" key="5">
    <source>
        <dbReference type="ARBA" id="ARBA00022692"/>
    </source>
</evidence>
<evidence type="ECO:0000256" key="3">
    <source>
        <dbReference type="ARBA" id="ARBA00022448"/>
    </source>
</evidence>
<keyword evidence="3" id="KW-0813">Transport</keyword>
<feature type="transmembrane region" description="Helical" evidence="8">
    <location>
        <begin position="104"/>
        <end position="125"/>
    </location>
</feature>
<feature type="transmembrane region" description="Helical" evidence="8">
    <location>
        <begin position="204"/>
        <end position="221"/>
    </location>
</feature>
<dbReference type="Pfam" id="PF03547">
    <property type="entry name" value="Mem_trans"/>
    <property type="match status" value="1"/>
</dbReference>
<dbReference type="AlphaFoldDB" id="A0A7X0DCP4"/>
<proteinExistence type="inferred from homology"/>
<sequence>MPTAELALMLIIFESILPIFLLVLLGVALKRSPLINGTFWEGLEQCGYYVLFPALLFHTLATADFSSMEISAIAVTAVAAVVAMCGLVLALWPVLRRIGVPASAFSSVFQTATRWNAFIALAIAQKIAGDYGLTVVALVMAAIILPINFINVGVLLRFSGAHMGFGTFALRIITNPMIISCLLGVLVNQLGIPIYAPLMTTIDLVARAALSLGLIAVGAGLRVSDALKPHPLVLFSTVLKLAFFPVVMIGAALMAGVTGPAITLLGLSAGVPTAMNGYILAKKMGGDAELYAATATVQTVFSFLTIPLVLMAAGQFAAG</sequence>
<dbReference type="EMBL" id="JACHEJ010000002">
    <property type="protein sequence ID" value="MBB6179211.1"/>
    <property type="molecule type" value="Genomic_DNA"/>
</dbReference>
<comment type="similarity">
    <text evidence="2">Belongs to the auxin efflux carrier (TC 2.A.69) family.</text>
</comment>
<evidence type="ECO:0008006" key="11">
    <source>
        <dbReference type="Google" id="ProtNLM"/>
    </source>
</evidence>
<evidence type="ECO:0000256" key="8">
    <source>
        <dbReference type="SAM" id="Phobius"/>
    </source>
</evidence>
<feature type="transmembrane region" description="Helical" evidence="8">
    <location>
        <begin position="131"/>
        <end position="156"/>
    </location>
</feature>
<organism evidence="9 10">
    <name type="scientific">Pseudorhizobium flavum</name>
    <dbReference type="NCBI Taxonomy" id="1335061"/>
    <lineage>
        <taxon>Bacteria</taxon>
        <taxon>Pseudomonadati</taxon>
        <taxon>Pseudomonadota</taxon>
        <taxon>Alphaproteobacteria</taxon>
        <taxon>Hyphomicrobiales</taxon>
        <taxon>Rhizobiaceae</taxon>
        <taxon>Rhizobium/Agrobacterium group</taxon>
        <taxon>Pseudorhizobium</taxon>
    </lineage>
</organism>
<feature type="transmembrane region" description="Helical" evidence="8">
    <location>
        <begin position="233"/>
        <end position="255"/>
    </location>
</feature>
<accession>A0A7X0DCP4</accession>
<feature type="transmembrane region" description="Helical" evidence="8">
    <location>
        <begin position="168"/>
        <end position="192"/>
    </location>
</feature>
<reference evidence="9 10" key="1">
    <citation type="submission" date="2020-08" db="EMBL/GenBank/DDBJ databases">
        <title>Genomic Encyclopedia of Type Strains, Phase IV (KMG-IV): sequencing the most valuable type-strain genomes for metagenomic binning, comparative biology and taxonomic classification.</title>
        <authorList>
            <person name="Goeker M."/>
        </authorList>
    </citation>
    <scope>NUCLEOTIDE SEQUENCE [LARGE SCALE GENOMIC DNA]</scope>
    <source>
        <strain evidence="9 10">DSM 102134</strain>
    </source>
</reference>
<comment type="subcellular location">
    <subcellularLocation>
        <location evidence="1">Cell membrane</location>
        <topology evidence="1">Multi-pass membrane protein</topology>
    </subcellularLocation>
</comment>
<protein>
    <recommendedName>
        <fullName evidence="11">Transporter</fullName>
    </recommendedName>
</protein>
<feature type="transmembrane region" description="Helical" evidence="8">
    <location>
        <begin position="290"/>
        <end position="313"/>
    </location>
</feature>
<evidence type="ECO:0000256" key="7">
    <source>
        <dbReference type="ARBA" id="ARBA00023136"/>
    </source>
</evidence>
<dbReference type="InterPro" id="IPR038770">
    <property type="entry name" value="Na+/solute_symporter_sf"/>
</dbReference>
<dbReference type="InterPro" id="IPR004776">
    <property type="entry name" value="Mem_transp_PIN-like"/>
</dbReference>
<dbReference type="GO" id="GO:0055085">
    <property type="term" value="P:transmembrane transport"/>
    <property type="evidence" value="ECO:0007669"/>
    <property type="project" value="InterPro"/>
</dbReference>
<dbReference type="PANTHER" id="PTHR36838">
    <property type="entry name" value="AUXIN EFFLUX CARRIER FAMILY PROTEIN"/>
    <property type="match status" value="1"/>
</dbReference>
<keyword evidence="4" id="KW-1003">Cell membrane</keyword>
<keyword evidence="10" id="KW-1185">Reference proteome</keyword>
<comment type="caution">
    <text evidence="9">The sequence shown here is derived from an EMBL/GenBank/DDBJ whole genome shotgun (WGS) entry which is preliminary data.</text>
</comment>
<evidence type="ECO:0000256" key="6">
    <source>
        <dbReference type="ARBA" id="ARBA00022989"/>
    </source>
</evidence>
<dbReference type="PANTHER" id="PTHR36838:SF4">
    <property type="entry name" value="AUXIN EFFLUX CARRIER FAMILY PROTEIN"/>
    <property type="match status" value="1"/>
</dbReference>
<feature type="transmembrane region" description="Helical" evidence="8">
    <location>
        <begin position="72"/>
        <end position="92"/>
    </location>
</feature>
<evidence type="ECO:0000256" key="4">
    <source>
        <dbReference type="ARBA" id="ARBA00022475"/>
    </source>
</evidence>